<name>A0A0R3X7Q7_HYDTA</name>
<dbReference type="AlphaFoldDB" id="A0A0R3X7Q7"/>
<accession>A0A0R3X7Q7</accession>
<proteinExistence type="predicted"/>
<sequence length="79" mass="8558">LILCSCEAVCLLDRLESGTAKISRHCISAILISLRAEITLALPLAQAGGASPQAHTPKRHAIILRIREQEEARGEEMRG</sequence>
<organism evidence="1">
    <name type="scientific">Hydatigena taeniaeformis</name>
    <name type="common">Feline tapeworm</name>
    <name type="synonym">Taenia taeniaeformis</name>
    <dbReference type="NCBI Taxonomy" id="6205"/>
    <lineage>
        <taxon>Eukaryota</taxon>
        <taxon>Metazoa</taxon>
        <taxon>Spiralia</taxon>
        <taxon>Lophotrochozoa</taxon>
        <taxon>Platyhelminthes</taxon>
        <taxon>Cestoda</taxon>
        <taxon>Eucestoda</taxon>
        <taxon>Cyclophyllidea</taxon>
        <taxon>Taeniidae</taxon>
        <taxon>Hydatigera</taxon>
    </lineage>
</organism>
<protein>
    <submittedName>
        <fullName evidence="1">Kinesin motor domain-containing protein</fullName>
    </submittedName>
</protein>
<reference evidence="1" key="1">
    <citation type="submission" date="2017-02" db="UniProtKB">
        <authorList>
            <consortium name="WormBaseParasite"/>
        </authorList>
    </citation>
    <scope>IDENTIFICATION</scope>
</reference>
<evidence type="ECO:0000313" key="1">
    <source>
        <dbReference type="WBParaSite" id="TTAC_0000958201-mRNA-1"/>
    </source>
</evidence>
<dbReference type="WBParaSite" id="TTAC_0000958201-mRNA-1">
    <property type="protein sequence ID" value="TTAC_0000958201-mRNA-1"/>
    <property type="gene ID" value="TTAC_0000958201"/>
</dbReference>